<protein>
    <submittedName>
        <fullName evidence="2">Jg5691 protein</fullName>
    </submittedName>
</protein>
<accession>A0A8S4R041</accession>
<evidence type="ECO:0000313" key="2">
    <source>
        <dbReference type="EMBL" id="CAH2228993.1"/>
    </source>
</evidence>
<dbReference type="AlphaFoldDB" id="A0A8S4R041"/>
<reference evidence="2" key="1">
    <citation type="submission" date="2022-03" db="EMBL/GenBank/DDBJ databases">
        <authorList>
            <person name="Lindestad O."/>
        </authorList>
    </citation>
    <scope>NUCLEOTIDE SEQUENCE</scope>
</reference>
<dbReference type="Proteomes" id="UP000838756">
    <property type="component" value="Unassembled WGS sequence"/>
</dbReference>
<gene>
    <name evidence="2" type="primary">jg5691</name>
    <name evidence="2" type="ORF">PAEG_LOCUS8493</name>
</gene>
<evidence type="ECO:0000313" key="3">
    <source>
        <dbReference type="Proteomes" id="UP000838756"/>
    </source>
</evidence>
<name>A0A8S4R041_9NEOP</name>
<feature type="compositionally biased region" description="Basic and acidic residues" evidence="1">
    <location>
        <begin position="64"/>
        <end position="73"/>
    </location>
</feature>
<sequence length="205" mass="22456">ASDTFVTHSRANFYFLLTADTPETSEFNFLNFINKRHKSKTDNKNEDIADKSSSSSVSEDAAEALDKQARADNTDSEGADPTKQLKGLINMNIREGRQKLSSTSEASDGATEKSLEETMEDIDGTALDSEEQDAEAENALNGFIVVDSDEVSHTTVDIYTSGIYQQRRVRAGAEPGWQACEGLLLLLRDAIAALPEHMLAQVSYL</sequence>
<dbReference type="OrthoDB" id="6929802at2759"/>
<feature type="region of interest" description="Disordered" evidence="1">
    <location>
        <begin position="40"/>
        <end position="118"/>
    </location>
</feature>
<evidence type="ECO:0000256" key="1">
    <source>
        <dbReference type="SAM" id="MobiDB-lite"/>
    </source>
</evidence>
<proteinExistence type="predicted"/>
<dbReference type="EMBL" id="CAKXAJ010024624">
    <property type="protein sequence ID" value="CAH2228993.1"/>
    <property type="molecule type" value="Genomic_DNA"/>
</dbReference>
<feature type="non-terminal residue" evidence="2">
    <location>
        <position position="1"/>
    </location>
</feature>
<comment type="caution">
    <text evidence="2">The sequence shown here is derived from an EMBL/GenBank/DDBJ whole genome shotgun (WGS) entry which is preliminary data.</text>
</comment>
<keyword evidence="3" id="KW-1185">Reference proteome</keyword>
<feature type="compositionally biased region" description="Basic and acidic residues" evidence="1">
    <location>
        <begin position="40"/>
        <end position="50"/>
    </location>
</feature>
<organism evidence="2 3">
    <name type="scientific">Pararge aegeria aegeria</name>
    <dbReference type="NCBI Taxonomy" id="348720"/>
    <lineage>
        <taxon>Eukaryota</taxon>
        <taxon>Metazoa</taxon>
        <taxon>Ecdysozoa</taxon>
        <taxon>Arthropoda</taxon>
        <taxon>Hexapoda</taxon>
        <taxon>Insecta</taxon>
        <taxon>Pterygota</taxon>
        <taxon>Neoptera</taxon>
        <taxon>Endopterygota</taxon>
        <taxon>Lepidoptera</taxon>
        <taxon>Glossata</taxon>
        <taxon>Ditrysia</taxon>
        <taxon>Papilionoidea</taxon>
        <taxon>Nymphalidae</taxon>
        <taxon>Satyrinae</taxon>
        <taxon>Satyrini</taxon>
        <taxon>Parargina</taxon>
        <taxon>Pararge</taxon>
    </lineage>
</organism>